<dbReference type="NCBIfam" id="TIGR00479">
    <property type="entry name" value="rumA"/>
    <property type="match status" value="1"/>
</dbReference>
<dbReference type="SUPFAM" id="SSF53335">
    <property type="entry name" value="S-adenosyl-L-methionine-dependent methyltransferases"/>
    <property type="match status" value="1"/>
</dbReference>
<proteinExistence type="inferred from homology"/>
<evidence type="ECO:0000256" key="1">
    <source>
        <dbReference type="ARBA" id="ARBA00022603"/>
    </source>
</evidence>
<dbReference type="InterPro" id="IPR012340">
    <property type="entry name" value="NA-bd_OB-fold"/>
</dbReference>
<comment type="caution">
    <text evidence="7">The sequence shown here is derived from an EMBL/GenBank/DDBJ whole genome shotgun (WGS) entry which is preliminary data.</text>
</comment>
<dbReference type="PANTHER" id="PTHR11061">
    <property type="entry name" value="RNA M5U METHYLTRANSFERASE"/>
    <property type="match status" value="1"/>
</dbReference>
<name>A0A538T6M5_UNCEI</name>
<keyword evidence="3 4" id="KW-0949">S-adenosyl-L-methionine</keyword>
<dbReference type="GO" id="GO:0008173">
    <property type="term" value="F:RNA methyltransferase activity"/>
    <property type="evidence" value="ECO:0007669"/>
    <property type="project" value="InterPro"/>
</dbReference>
<organism evidence="7 8">
    <name type="scientific">Eiseniibacteriota bacterium</name>
    <dbReference type="NCBI Taxonomy" id="2212470"/>
    <lineage>
        <taxon>Bacteria</taxon>
        <taxon>Candidatus Eiseniibacteriota</taxon>
    </lineage>
</organism>
<dbReference type="GO" id="GO:0001510">
    <property type="term" value="P:RNA methylation"/>
    <property type="evidence" value="ECO:0007669"/>
    <property type="project" value="UniProtKB-ARBA"/>
</dbReference>
<dbReference type="CDD" id="cd02440">
    <property type="entry name" value="AdoMet_MTases"/>
    <property type="match status" value="1"/>
</dbReference>
<evidence type="ECO:0000256" key="2">
    <source>
        <dbReference type="ARBA" id="ARBA00022679"/>
    </source>
</evidence>
<dbReference type="GO" id="GO:0006396">
    <property type="term" value="P:RNA processing"/>
    <property type="evidence" value="ECO:0007669"/>
    <property type="project" value="InterPro"/>
</dbReference>
<dbReference type="InterPro" id="IPR030390">
    <property type="entry name" value="MeTrfase_TrmA_AS"/>
</dbReference>
<keyword evidence="1 4" id="KW-0489">Methyltransferase</keyword>
<dbReference type="GO" id="GO:0008757">
    <property type="term" value="F:S-adenosylmethionine-dependent methyltransferase activity"/>
    <property type="evidence" value="ECO:0007669"/>
    <property type="project" value="UniProtKB-ARBA"/>
</dbReference>
<dbReference type="EC" id="2.1.1.190" evidence="7"/>
<dbReference type="FunFam" id="2.40.50.1070:FF:000003">
    <property type="entry name" value="23S rRNA (Uracil-5-)-methyltransferase RumA"/>
    <property type="match status" value="1"/>
</dbReference>
<dbReference type="AlphaFoldDB" id="A0A538T6M5"/>
<dbReference type="InterPro" id="IPR002792">
    <property type="entry name" value="TRAM_dom"/>
</dbReference>
<feature type="binding site" evidence="4">
    <location>
        <position position="334"/>
    </location>
    <ligand>
        <name>S-adenosyl-L-methionine</name>
        <dbReference type="ChEBI" id="CHEBI:59789"/>
    </ligand>
</feature>
<feature type="active site" evidence="5">
    <location>
        <position position="438"/>
    </location>
</feature>
<evidence type="ECO:0000256" key="3">
    <source>
        <dbReference type="ARBA" id="ARBA00022691"/>
    </source>
</evidence>
<evidence type="ECO:0000259" key="6">
    <source>
        <dbReference type="PROSITE" id="PS50926"/>
    </source>
</evidence>
<dbReference type="Pfam" id="PF01938">
    <property type="entry name" value="TRAM"/>
    <property type="match status" value="1"/>
</dbReference>
<protein>
    <submittedName>
        <fullName evidence="7">23S rRNA (Uracil(1939)-C(5))-methyltransferase RlmD</fullName>
        <ecNumber evidence="7">2.1.1.190</ecNumber>
    </submittedName>
</protein>
<evidence type="ECO:0000313" key="8">
    <source>
        <dbReference type="Proteomes" id="UP000316852"/>
    </source>
</evidence>
<dbReference type="FunFam" id="3.40.50.150:FF:000009">
    <property type="entry name" value="23S rRNA (Uracil(1939)-C(5))-methyltransferase RlmD"/>
    <property type="match status" value="1"/>
</dbReference>
<feature type="binding site" evidence="4">
    <location>
        <position position="411"/>
    </location>
    <ligand>
        <name>S-adenosyl-L-methionine</name>
        <dbReference type="ChEBI" id="CHEBI:59789"/>
    </ligand>
</feature>
<evidence type="ECO:0000313" key="7">
    <source>
        <dbReference type="EMBL" id="TMQ59271.1"/>
    </source>
</evidence>
<reference evidence="7 8" key="1">
    <citation type="journal article" date="2019" name="Nat. Microbiol.">
        <title>Mediterranean grassland soil C-N compound turnover is dependent on rainfall and depth, and is mediated by genomically divergent microorganisms.</title>
        <authorList>
            <person name="Diamond S."/>
            <person name="Andeer P.F."/>
            <person name="Li Z."/>
            <person name="Crits-Christoph A."/>
            <person name="Burstein D."/>
            <person name="Anantharaman K."/>
            <person name="Lane K.R."/>
            <person name="Thomas B.C."/>
            <person name="Pan C."/>
            <person name="Northen T.R."/>
            <person name="Banfield J.F."/>
        </authorList>
    </citation>
    <scope>NUCLEOTIDE SEQUENCE [LARGE SCALE GENOMIC DNA]</scope>
    <source>
        <strain evidence="7">WS_6</strain>
    </source>
</reference>
<feature type="active site" description="Nucleophile" evidence="4">
    <location>
        <position position="438"/>
    </location>
</feature>
<dbReference type="Pfam" id="PF05958">
    <property type="entry name" value="tRNA_U5-meth_tr"/>
    <property type="match status" value="1"/>
</dbReference>
<dbReference type="Gene3D" id="3.40.50.150">
    <property type="entry name" value="Vaccinia Virus protein VP39"/>
    <property type="match status" value="1"/>
</dbReference>
<evidence type="ECO:0000256" key="5">
    <source>
        <dbReference type="PROSITE-ProRule" id="PRU10015"/>
    </source>
</evidence>
<keyword evidence="2 4" id="KW-0808">Transferase</keyword>
<dbReference type="InterPro" id="IPR010280">
    <property type="entry name" value="U5_MeTrfase_fam"/>
</dbReference>
<dbReference type="InterPro" id="IPR030391">
    <property type="entry name" value="MeTrfase_TrmA_CS"/>
</dbReference>
<dbReference type="PANTHER" id="PTHR11061:SF30">
    <property type="entry name" value="TRNA (URACIL(54)-C(5))-METHYLTRANSFERASE"/>
    <property type="match status" value="1"/>
</dbReference>
<evidence type="ECO:0000256" key="4">
    <source>
        <dbReference type="PROSITE-ProRule" id="PRU01024"/>
    </source>
</evidence>
<dbReference type="SUPFAM" id="SSF50249">
    <property type="entry name" value="Nucleic acid-binding proteins"/>
    <property type="match status" value="1"/>
</dbReference>
<feature type="binding site" evidence="4">
    <location>
        <position position="355"/>
    </location>
    <ligand>
        <name>S-adenosyl-L-methionine</name>
        <dbReference type="ChEBI" id="CHEBI:59789"/>
    </ligand>
</feature>
<accession>A0A538T6M5</accession>
<dbReference type="Gene3D" id="2.40.50.1070">
    <property type="match status" value="1"/>
</dbReference>
<feature type="domain" description="TRAM" evidence="6">
    <location>
        <begin position="23"/>
        <end position="81"/>
    </location>
</feature>
<dbReference type="Gene3D" id="2.40.50.140">
    <property type="entry name" value="Nucleic acid-binding proteins"/>
    <property type="match status" value="1"/>
</dbReference>
<feature type="binding site" evidence="4">
    <location>
        <position position="305"/>
    </location>
    <ligand>
        <name>S-adenosyl-L-methionine</name>
        <dbReference type="ChEBI" id="CHEBI:59789"/>
    </ligand>
</feature>
<dbReference type="PROSITE" id="PS50926">
    <property type="entry name" value="TRAM"/>
    <property type="match status" value="1"/>
</dbReference>
<dbReference type="EMBL" id="VBOW01000023">
    <property type="protein sequence ID" value="TMQ59271.1"/>
    <property type="molecule type" value="Genomic_DNA"/>
</dbReference>
<dbReference type="PROSITE" id="PS51687">
    <property type="entry name" value="SAM_MT_RNA_M5U"/>
    <property type="match status" value="1"/>
</dbReference>
<dbReference type="Proteomes" id="UP000316852">
    <property type="component" value="Unassembled WGS sequence"/>
</dbReference>
<dbReference type="PROSITE" id="PS01230">
    <property type="entry name" value="TRMA_1"/>
    <property type="match status" value="1"/>
</dbReference>
<dbReference type="PROSITE" id="PS01231">
    <property type="entry name" value="TRMA_2"/>
    <property type="match status" value="1"/>
</dbReference>
<dbReference type="InterPro" id="IPR029063">
    <property type="entry name" value="SAM-dependent_MTases_sf"/>
</dbReference>
<gene>
    <name evidence="7" type="primary">rlmD</name>
    <name evidence="7" type="ORF">E6K76_05340</name>
</gene>
<sequence length="481" mass="52856">MDSTEPIPAGLSPAVAAAETLVEVRRGQTLELTVSDLAYGGKALAKVDRFVLFVENALPGDRVLATVTRRRRQYAEARAVEILASTPFRVPAPCSHVPICGGCRFQDFDYSEQLRHKQRQVEACLAHLGGLPVAARSVLPAPKLFHYRNKMEYSFGRDERARLTLGLHRRGLYDRPFDLDRCHIATPVSSEIVAFVRDFAVREALPPYDLRNHTGLLRFLVVREGMRTGQVMVNIVASGTHPALDRLAVALRGAFPAVASVILNLTRRKAQVALGEEEHVLAGQPTILERLGGLTFEISSNSFFQTNTEQADRLLDSALEALALTGTERVLDVYAGTGTFTLPIATRSAEAIGIESSEIAVRDAERNAERNGIANARFWKGEAMEVLRDRFDSGPRDASSGRPEIHAVLVDPPRAGLHPGVVSRLIRLGAPRLVYISCNPGTLGRDLSLLCESRFALEWIQPVDMFPHTPHIECVAALRAR</sequence>
<comment type="similarity">
    <text evidence="4">Belongs to the class I-like SAM-binding methyltransferase superfamily. RNA M5U methyltransferase family.</text>
</comment>